<comment type="caution">
    <text evidence="1">The sequence shown here is derived from an EMBL/GenBank/DDBJ whole genome shotgun (WGS) entry which is preliminary data.</text>
</comment>
<dbReference type="AlphaFoldDB" id="A0ABD2N9K6"/>
<accession>A0ABD2N9K6</accession>
<keyword evidence="2" id="KW-1185">Reference proteome</keyword>
<protein>
    <submittedName>
        <fullName evidence="1">Uncharacterized protein</fullName>
    </submittedName>
</protein>
<proteinExistence type="predicted"/>
<evidence type="ECO:0000313" key="2">
    <source>
        <dbReference type="Proteomes" id="UP001516400"/>
    </source>
</evidence>
<gene>
    <name evidence="1" type="ORF">HHI36_020100</name>
</gene>
<reference evidence="1 2" key="1">
    <citation type="journal article" date="2021" name="BMC Biol.">
        <title>Horizontally acquired antibacterial genes associated with adaptive radiation of ladybird beetles.</title>
        <authorList>
            <person name="Li H.S."/>
            <person name="Tang X.F."/>
            <person name="Huang Y.H."/>
            <person name="Xu Z.Y."/>
            <person name="Chen M.L."/>
            <person name="Du X.Y."/>
            <person name="Qiu B.Y."/>
            <person name="Chen P.T."/>
            <person name="Zhang W."/>
            <person name="Slipinski A."/>
            <person name="Escalona H.E."/>
            <person name="Waterhouse R.M."/>
            <person name="Zwick A."/>
            <person name="Pang H."/>
        </authorList>
    </citation>
    <scope>NUCLEOTIDE SEQUENCE [LARGE SCALE GENOMIC DNA]</scope>
    <source>
        <strain evidence="1">SYSU2018</strain>
    </source>
</reference>
<organism evidence="1 2">
    <name type="scientific">Cryptolaemus montrouzieri</name>
    <dbReference type="NCBI Taxonomy" id="559131"/>
    <lineage>
        <taxon>Eukaryota</taxon>
        <taxon>Metazoa</taxon>
        <taxon>Ecdysozoa</taxon>
        <taxon>Arthropoda</taxon>
        <taxon>Hexapoda</taxon>
        <taxon>Insecta</taxon>
        <taxon>Pterygota</taxon>
        <taxon>Neoptera</taxon>
        <taxon>Endopterygota</taxon>
        <taxon>Coleoptera</taxon>
        <taxon>Polyphaga</taxon>
        <taxon>Cucujiformia</taxon>
        <taxon>Coccinelloidea</taxon>
        <taxon>Coccinellidae</taxon>
        <taxon>Scymninae</taxon>
        <taxon>Scymnini</taxon>
        <taxon>Cryptolaemus</taxon>
    </lineage>
</organism>
<dbReference type="Proteomes" id="UP001516400">
    <property type="component" value="Unassembled WGS sequence"/>
</dbReference>
<name>A0ABD2N9K6_9CUCU</name>
<evidence type="ECO:0000313" key="1">
    <source>
        <dbReference type="EMBL" id="KAL3275333.1"/>
    </source>
</evidence>
<dbReference type="EMBL" id="JABFTP020000083">
    <property type="protein sequence ID" value="KAL3275333.1"/>
    <property type="molecule type" value="Genomic_DNA"/>
</dbReference>
<sequence>MNPRNYIIKINHLKSIIKCKNDIISELKENNQLSKDEIHLMEKLEHVSTSVGTKSKHTKIKHPTKHGQYKFVNTQQQGRQVENVAKKSKTQRHVDNNDIDQLIHDRERHRLRLSTGKQDYDERIRKVVESSSKETWQELKNQSSLWNK</sequence>